<protein>
    <submittedName>
        <fullName evidence="1">Uncharacterized protein</fullName>
    </submittedName>
</protein>
<name>A0A1Q8ZJX5_SYMMI</name>
<comment type="caution">
    <text evidence="1">The sequence shown here is derived from an EMBL/GenBank/DDBJ whole genome shotgun (WGS) entry which is preliminary data.</text>
</comment>
<evidence type="ECO:0000313" key="2">
    <source>
        <dbReference type="Proteomes" id="UP000186817"/>
    </source>
</evidence>
<accession>A0A1Q8ZJX5</accession>
<proteinExistence type="predicted"/>
<gene>
    <name evidence="1" type="ORF">AK812_SmicGene48900</name>
</gene>
<evidence type="ECO:0000313" key="1">
    <source>
        <dbReference type="EMBL" id="OLP28949.1"/>
    </source>
</evidence>
<dbReference type="Proteomes" id="UP000186817">
    <property type="component" value="Unassembled WGS sequence"/>
</dbReference>
<reference evidence="1 2" key="1">
    <citation type="submission" date="2016-02" db="EMBL/GenBank/DDBJ databases">
        <title>Genome analysis of coral dinoflagellate symbionts highlights evolutionary adaptations to a symbiotic lifestyle.</title>
        <authorList>
            <person name="Aranda M."/>
            <person name="Li Y."/>
            <person name="Liew Y.J."/>
            <person name="Baumgarten S."/>
            <person name="Simakov O."/>
            <person name="Wilson M."/>
            <person name="Piel J."/>
            <person name="Ashoor H."/>
            <person name="Bougouffa S."/>
            <person name="Bajic V.B."/>
            <person name="Ryu T."/>
            <person name="Ravasi T."/>
            <person name="Bayer T."/>
            <person name="Micklem G."/>
            <person name="Kim H."/>
            <person name="Bhak J."/>
            <person name="Lajeunesse T.C."/>
            <person name="Voolstra C.R."/>
        </authorList>
    </citation>
    <scope>NUCLEOTIDE SEQUENCE [LARGE SCALE GENOMIC DNA]</scope>
    <source>
        <strain evidence="1 2">CCMP2467</strain>
    </source>
</reference>
<sequence>VRRMQEASLCFWRSLLRPPQSRRHTLGRWL</sequence>
<keyword evidence="2" id="KW-1185">Reference proteome</keyword>
<dbReference type="AlphaFoldDB" id="A0A1Q8ZJX5"/>
<dbReference type="EMBL" id="LSRX01009220">
    <property type="protein sequence ID" value="OLP28949.1"/>
    <property type="molecule type" value="Genomic_DNA"/>
</dbReference>
<feature type="non-terminal residue" evidence="1">
    <location>
        <position position="1"/>
    </location>
</feature>
<organism evidence="1 2">
    <name type="scientific">Symbiodinium microadriaticum</name>
    <name type="common">Dinoflagellate</name>
    <name type="synonym">Zooxanthella microadriatica</name>
    <dbReference type="NCBI Taxonomy" id="2951"/>
    <lineage>
        <taxon>Eukaryota</taxon>
        <taxon>Sar</taxon>
        <taxon>Alveolata</taxon>
        <taxon>Dinophyceae</taxon>
        <taxon>Suessiales</taxon>
        <taxon>Symbiodiniaceae</taxon>
        <taxon>Symbiodinium</taxon>
    </lineage>
</organism>